<comment type="catalytic activity">
    <reaction evidence="5 6">
        <text>octanoyl-[ACP] + L-lysyl-[protein] = N(6)-octanoyl-L-lysyl-[protein] + holo-[ACP] + H(+)</text>
        <dbReference type="Rhea" id="RHEA:17665"/>
        <dbReference type="Rhea" id="RHEA-COMP:9636"/>
        <dbReference type="Rhea" id="RHEA-COMP:9685"/>
        <dbReference type="Rhea" id="RHEA-COMP:9752"/>
        <dbReference type="Rhea" id="RHEA-COMP:9928"/>
        <dbReference type="ChEBI" id="CHEBI:15378"/>
        <dbReference type="ChEBI" id="CHEBI:29969"/>
        <dbReference type="ChEBI" id="CHEBI:64479"/>
        <dbReference type="ChEBI" id="CHEBI:78463"/>
        <dbReference type="ChEBI" id="CHEBI:78809"/>
        <dbReference type="EC" id="2.3.1.181"/>
    </reaction>
</comment>
<reference evidence="8" key="1">
    <citation type="submission" date="2019-06" db="EMBL/GenBank/DDBJ databases">
        <title>Complete genome sequence of Methylogaea oryzae strain JCM16910.</title>
        <authorList>
            <person name="Asakawa S."/>
        </authorList>
    </citation>
    <scope>NUCLEOTIDE SEQUENCE</scope>
    <source>
        <strain evidence="8">E10</strain>
    </source>
</reference>
<name>A0A8D5AHV9_9GAMM</name>
<keyword evidence="2 5" id="KW-0808">Transferase</keyword>
<feature type="binding site" evidence="5">
    <location>
        <begin position="154"/>
        <end position="156"/>
    </location>
    <ligand>
        <name>substrate</name>
    </ligand>
</feature>
<dbReference type="CDD" id="cd16444">
    <property type="entry name" value="LipB"/>
    <property type="match status" value="1"/>
</dbReference>
<dbReference type="GO" id="GO:0009249">
    <property type="term" value="P:protein lipoylation"/>
    <property type="evidence" value="ECO:0007669"/>
    <property type="project" value="InterPro"/>
</dbReference>
<sequence>MSPTSKNPLHLRRLGRRDYQDTWQAMRAFTDARGADTPDEIWIVEHPPVYTQGVAGKPEHVLDAGDVPLLRSDRGGQVTYHGPGQLVLYTLLDLRRLNLSVKVLVQMLEQAVIAALAQYGIRAEPREGAPGVYVDGAKIASLGLRVRQGGCYHGLSLNVDMDLGPFGRINPCGYAGLAVTQLADLGVSARYDDPAAPIIQWLARALGYGTFVFAGDGLPGDD</sequence>
<feature type="active site" description="Acyl-thioester intermediate" evidence="5">
    <location>
        <position position="172"/>
    </location>
</feature>
<accession>A0A8D5AHV9</accession>
<dbReference type="Proteomes" id="UP000824988">
    <property type="component" value="Chromosome"/>
</dbReference>
<gene>
    <name evidence="5 8" type="primary">lipB</name>
    <name evidence="8" type="ORF">MoryE10_24690</name>
</gene>
<dbReference type="InterPro" id="IPR004143">
    <property type="entry name" value="BPL_LPL_catalytic"/>
</dbReference>
<protein>
    <recommendedName>
        <fullName evidence="5 6">Octanoyltransferase</fullName>
        <ecNumber evidence="5 6">2.3.1.181</ecNumber>
    </recommendedName>
    <alternativeName>
        <fullName evidence="5">Lipoate-protein ligase B</fullName>
    </alternativeName>
    <alternativeName>
        <fullName evidence="5">Lipoyl/octanoyl transferase</fullName>
    </alternativeName>
    <alternativeName>
        <fullName evidence="5">Octanoyl-[acyl-carrier-protein]-protein N-octanoyltransferase</fullName>
    </alternativeName>
</protein>
<evidence type="ECO:0000256" key="4">
    <source>
        <dbReference type="ARBA" id="ARBA00024732"/>
    </source>
</evidence>
<feature type="domain" description="BPL/LPL catalytic" evidence="7">
    <location>
        <begin position="35"/>
        <end position="210"/>
    </location>
</feature>
<feature type="binding site" evidence="5">
    <location>
        <begin position="74"/>
        <end position="81"/>
    </location>
    <ligand>
        <name>substrate</name>
    </ligand>
</feature>
<dbReference type="PANTHER" id="PTHR10993">
    <property type="entry name" value="OCTANOYLTRANSFERASE"/>
    <property type="match status" value="1"/>
</dbReference>
<dbReference type="FunFam" id="3.30.930.10:FF:000020">
    <property type="entry name" value="Octanoyltransferase"/>
    <property type="match status" value="1"/>
</dbReference>
<dbReference type="EC" id="2.3.1.181" evidence="5 6"/>
<dbReference type="UniPathway" id="UPA00538">
    <property type="reaction ID" value="UER00592"/>
</dbReference>
<evidence type="ECO:0000256" key="2">
    <source>
        <dbReference type="ARBA" id="ARBA00022679"/>
    </source>
</evidence>
<comment type="function">
    <text evidence="4 5 6">Catalyzes the transfer of endogenously produced octanoic acid from octanoyl-acyl-carrier-protein onto the lipoyl domains of lipoate-dependent enzymes. Lipoyl-ACP can also act as a substrate although octanoyl-ACP is likely to be the physiological substrate.</text>
</comment>
<evidence type="ECO:0000259" key="7">
    <source>
        <dbReference type="PROSITE" id="PS51733"/>
    </source>
</evidence>
<organism evidence="8 9">
    <name type="scientific">Methylogaea oryzae</name>
    <dbReference type="NCBI Taxonomy" id="1295382"/>
    <lineage>
        <taxon>Bacteria</taxon>
        <taxon>Pseudomonadati</taxon>
        <taxon>Pseudomonadota</taxon>
        <taxon>Gammaproteobacteria</taxon>
        <taxon>Methylococcales</taxon>
        <taxon>Methylococcaceae</taxon>
        <taxon>Methylogaea</taxon>
    </lineage>
</organism>
<evidence type="ECO:0000313" key="9">
    <source>
        <dbReference type="Proteomes" id="UP000824988"/>
    </source>
</evidence>
<comment type="similarity">
    <text evidence="5 6">Belongs to the LipB family.</text>
</comment>
<dbReference type="Pfam" id="PF21948">
    <property type="entry name" value="LplA-B_cat"/>
    <property type="match status" value="1"/>
</dbReference>
<dbReference type="NCBIfam" id="TIGR00214">
    <property type="entry name" value="lipB"/>
    <property type="match status" value="1"/>
</dbReference>
<comment type="subcellular location">
    <subcellularLocation>
        <location evidence="5">Cytoplasm</location>
    </subcellularLocation>
</comment>
<comment type="pathway">
    <text evidence="5 6">Protein modification; protein lipoylation via endogenous pathway; protein N(6)-(lipoyl)lysine from octanoyl-[acyl-carrier-protein]: step 1/2.</text>
</comment>
<dbReference type="PIRSF" id="PIRSF016262">
    <property type="entry name" value="LPLase"/>
    <property type="match status" value="1"/>
</dbReference>
<evidence type="ECO:0000256" key="3">
    <source>
        <dbReference type="ARBA" id="ARBA00023315"/>
    </source>
</evidence>
<evidence type="ECO:0000313" key="8">
    <source>
        <dbReference type="EMBL" id="BBL71863.1"/>
    </source>
</evidence>
<dbReference type="InterPro" id="IPR020605">
    <property type="entry name" value="Octanoyltransferase_CS"/>
</dbReference>
<evidence type="ECO:0000256" key="6">
    <source>
        <dbReference type="PIRNR" id="PIRNR016262"/>
    </source>
</evidence>
<keyword evidence="9" id="KW-1185">Reference proteome</keyword>
<evidence type="ECO:0000256" key="1">
    <source>
        <dbReference type="ARBA" id="ARBA00022490"/>
    </source>
</evidence>
<keyword evidence="3 5" id="KW-0012">Acyltransferase</keyword>
<dbReference type="HAMAP" id="MF_00013">
    <property type="entry name" value="LipB"/>
    <property type="match status" value="1"/>
</dbReference>
<dbReference type="RefSeq" id="WP_221047224.1">
    <property type="nucleotide sequence ID" value="NZ_AP019782.1"/>
</dbReference>
<dbReference type="EMBL" id="AP019782">
    <property type="protein sequence ID" value="BBL71863.1"/>
    <property type="molecule type" value="Genomic_DNA"/>
</dbReference>
<comment type="miscellaneous">
    <text evidence="5">In the reaction, the free carboxyl group of octanoic acid is attached via an amide linkage to the epsilon-amino group of a specific lysine residue of lipoyl domains of lipoate-dependent enzymes.</text>
</comment>
<evidence type="ECO:0000256" key="5">
    <source>
        <dbReference type="HAMAP-Rule" id="MF_00013"/>
    </source>
</evidence>
<dbReference type="KEGG" id="moz:MoryE10_24690"/>
<dbReference type="GO" id="GO:0033819">
    <property type="term" value="F:lipoyl(octanoyl) transferase activity"/>
    <property type="evidence" value="ECO:0007669"/>
    <property type="project" value="UniProtKB-EC"/>
</dbReference>
<dbReference type="GO" id="GO:0005737">
    <property type="term" value="C:cytoplasm"/>
    <property type="evidence" value="ECO:0007669"/>
    <property type="project" value="UniProtKB-SubCell"/>
</dbReference>
<keyword evidence="1 5" id="KW-0963">Cytoplasm</keyword>
<feature type="binding site" evidence="5">
    <location>
        <begin position="141"/>
        <end position="143"/>
    </location>
    <ligand>
        <name>substrate</name>
    </ligand>
</feature>
<proteinExistence type="inferred from homology"/>
<feature type="site" description="Lowers pKa of active site Cys" evidence="5">
    <location>
        <position position="138"/>
    </location>
</feature>
<dbReference type="NCBIfam" id="NF010922">
    <property type="entry name" value="PRK14342.1"/>
    <property type="match status" value="1"/>
</dbReference>
<dbReference type="InterPro" id="IPR000544">
    <property type="entry name" value="Octanoyltransferase"/>
</dbReference>
<dbReference type="AlphaFoldDB" id="A0A8D5AHV9"/>
<dbReference type="PROSITE" id="PS01313">
    <property type="entry name" value="LIPB"/>
    <property type="match status" value="1"/>
</dbReference>
<dbReference type="PANTHER" id="PTHR10993:SF7">
    <property type="entry name" value="LIPOYLTRANSFERASE 2, MITOCHONDRIAL-RELATED"/>
    <property type="match status" value="1"/>
</dbReference>
<dbReference type="PROSITE" id="PS51733">
    <property type="entry name" value="BPL_LPL_CATALYTIC"/>
    <property type="match status" value="1"/>
</dbReference>